<keyword evidence="11" id="KW-1185">Reference proteome</keyword>
<gene>
    <name evidence="10" type="ORF">LPC04_12585</name>
</gene>
<keyword evidence="3 8" id="KW-0813">Transport</keyword>
<dbReference type="EMBL" id="JAJLJH010000002">
    <property type="protein sequence ID" value="MCK9686545.1"/>
    <property type="molecule type" value="Genomic_DNA"/>
</dbReference>
<evidence type="ECO:0000256" key="1">
    <source>
        <dbReference type="ARBA" id="ARBA00004651"/>
    </source>
</evidence>
<comment type="caution">
    <text evidence="10">The sequence shown here is derived from an EMBL/GenBank/DDBJ whole genome shotgun (WGS) entry which is preliminary data.</text>
</comment>
<dbReference type="Pfam" id="PF00230">
    <property type="entry name" value="MIP"/>
    <property type="match status" value="1"/>
</dbReference>
<evidence type="ECO:0000256" key="7">
    <source>
        <dbReference type="ARBA" id="ARBA00023136"/>
    </source>
</evidence>
<evidence type="ECO:0000256" key="4">
    <source>
        <dbReference type="ARBA" id="ARBA00022475"/>
    </source>
</evidence>
<feature type="transmembrane region" description="Helical" evidence="9">
    <location>
        <begin position="153"/>
        <end position="172"/>
    </location>
</feature>
<keyword evidence="7 9" id="KW-0472">Membrane</keyword>
<keyword evidence="4" id="KW-1003">Cell membrane</keyword>
<dbReference type="PANTHER" id="PTHR19139">
    <property type="entry name" value="AQUAPORIN TRANSPORTER"/>
    <property type="match status" value="1"/>
</dbReference>
<dbReference type="InterPro" id="IPR034294">
    <property type="entry name" value="Aquaporin_transptr"/>
</dbReference>
<organism evidence="10 11">
    <name type="scientific">Scleromatobacter humisilvae</name>
    <dbReference type="NCBI Taxonomy" id="2897159"/>
    <lineage>
        <taxon>Bacteria</taxon>
        <taxon>Pseudomonadati</taxon>
        <taxon>Pseudomonadota</taxon>
        <taxon>Betaproteobacteria</taxon>
        <taxon>Burkholderiales</taxon>
        <taxon>Sphaerotilaceae</taxon>
        <taxon>Scleromatobacter</taxon>
    </lineage>
</organism>
<dbReference type="InterPro" id="IPR023271">
    <property type="entry name" value="Aquaporin-like"/>
</dbReference>
<dbReference type="InterPro" id="IPR000425">
    <property type="entry name" value="MIP"/>
</dbReference>
<name>A0A9X1YKH6_9BURK</name>
<protein>
    <submittedName>
        <fullName evidence="10">Aquaporin</fullName>
    </submittedName>
</protein>
<keyword evidence="5 8" id="KW-0812">Transmembrane</keyword>
<evidence type="ECO:0000256" key="6">
    <source>
        <dbReference type="ARBA" id="ARBA00022989"/>
    </source>
</evidence>
<evidence type="ECO:0000256" key="8">
    <source>
        <dbReference type="RuleBase" id="RU000477"/>
    </source>
</evidence>
<comment type="subcellular location">
    <subcellularLocation>
        <location evidence="1">Cell membrane</location>
        <topology evidence="1">Multi-pass membrane protein</topology>
    </subcellularLocation>
</comment>
<comment type="similarity">
    <text evidence="2 8">Belongs to the MIP/aquaporin (TC 1.A.8) family.</text>
</comment>
<dbReference type="RefSeq" id="WP_275682567.1">
    <property type="nucleotide sequence ID" value="NZ_JAJLJH010000002.1"/>
</dbReference>
<feature type="transmembrane region" description="Helical" evidence="9">
    <location>
        <begin position="184"/>
        <end position="205"/>
    </location>
</feature>
<feature type="transmembrane region" description="Helical" evidence="9">
    <location>
        <begin position="111"/>
        <end position="133"/>
    </location>
</feature>
<evidence type="ECO:0000256" key="9">
    <source>
        <dbReference type="SAM" id="Phobius"/>
    </source>
</evidence>
<dbReference type="InterPro" id="IPR022357">
    <property type="entry name" value="MIP_CS"/>
</dbReference>
<sequence length="290" mass="31462">MPRPEPGAALTTEADLSLGETLRRHWPEYLIEAGFLAAFLLCAGVVSAWLLGPDAPASEFAVRRLAVGVATGLALVAMIYSPWGRRSGTHLNPAITLAYVRLGKIGRWDALFYPLAQVAGGFAAVWLLRHGAWLPAAAPPSMLSVSIGPSNPWAAFLAQFVLSGLAMLLILFTSNHERWFRATGLIYGLLVMLIVACAGPLAGFGMNLARLLAVDAWGDPASANWLNLLPPLLGMQLAVEAYRLFTGRTQVLCAKLAHNTHGRCIFRCQHPYQTRALAMEAIKRRTQRRA</sequence>
<evidence type="ECO:0000313" key="11">
    <source>
        <dbReference type="Proteomes" id="UP001139353"/>
    </source>
</evidence>
<dbReference type="Proteomes" id="UP001139353">
    <property type="component" value="Unassembled WGS sequence"/>
</dbReference>
<feature type="transmembrane region" description="Helical" evidence="9">
    <location>
        <begin position="64"/>
        <end position="83"/>
    </location>
</feature>
<evidence type="ECO:0000313" key="10">
    <source>
        <dbReference type="EMBL" id="MCK9686545.1"/>
    </source>
</evidence>
<dbReference type="GO" id="GO:0005886">
    <property type="term" value="C:plasma membrane"/>
    <property type="evidence" value="ECO:0007669"/>
    <property type="project" value="UniProtKB-SubCell"/>
</dbReference>
<evidence type="ECO:0000256" key="5">
    <source>
        <dbReference type="ARBA" id="ARBA00022692"/>
    </source>
</evidence>
<dbReference type="PROSITE" id="PS00221">
    <property type="entry name" value="MIP"/>
    <property type="match status" value="1"/>
</dbReference>
<keyword evidence="6 9" id="KW-1133">Transmembrane helix</keyword>
<dbReference type="PANTHER" id="PTHR19139:SF199">
    <property type="entry name" value="MIP17260P"/>
    <property type="match status" value="1"/>
</dbReference>
<dbReference type="SUPFAM" id="SSF81338">
    <property type="entry name" value="Aquaporin-like"/>
    <property type="match status" value="1"/>
</dbReference>
<dbReference type="PRINTS" id="PR00783">
    <property type="entry name" value="MINTRINSICP"/>
</dbReference>
<dbReference type="AlphaFoldDB" id="A0A9X1YKH6"/>
<dbReference type="GO" id="GO:0015250">
    <property type="term" value="F:water channel activity"/>
    <property type="evidence" value="ECO:0007669"/>
    <property type="project" value="TreeGrafter"/>
</dbReference>
<dbReference type="Gene3D" id="1.20.1080.10">
    <property type="entry name" value="Glycerol uptake facilitator protein"/>
    <property type="match status" value="1"/>
</dbReference>
<evidence type="ECO:0000256" key="2">
    <source>
        <dbReference type="ARBA" id="ARBA00006175"/>
    </source>
</evidence>
<evidence type="ECO:0000256" key="3">
    <source>
        <dbReference type="ARBA" id="ARBA00022448"/>
    </source>
</evidence>
<accession>A0A9X1YKH6</accession>
<reference evidence="10" key="1">
    <citation type="submission" date="2021-11" db="EMBL/GenBank/DDBJ databases">
        <title>BS-T2-15 a new species belonging to the Comamonadaceae family isolated from the soil of a French oak forest.</title>
        <authorList>
            <person name="Mieszkin S."/>
            <person name="Alain K."/>
        </authorList>
    </citation>
    <scope>NUCLEOTIDE SEQUENCE</scope>
    <source>
        <strain evidence="10">BS-T2-15</strain>
    </source>
</reference>
<feature type="transmembrane region" description="Helical" evidence="9">
    <location>
        <begin position="29"/>
        <end position="52"/>
    </location>
</feature>
<proteinExistence type="inferred from homology"/>